<gene>
    <name evidence="4" type="ORF">ASN18_0082</name>
</gene>
<dbReference type="Gene3D" id="2.60.34.10">
    <property type="entry name" value="Substrate Binding Domain Of DNAk, Chain A, domain 1"/>
    <property type="match status" value="1"/>
</dbReference>
<accession>A0ABR5SK14</accession>
<proteinExistence type="inferred from homology"/>
<evidence type="ECO:0000313" key="5">
    <source>
        <dbReference type="Proteomes" id="UP000060487"/>
    </source>
</evidence>
<dbReference type="PROSITE" id="PS00297">
    <property type="entry name" value="HSP70_1"/>
    <property type="match status" value="1"/>
</dbReference>
<dbReference type="Pfam" id="PF00012">
    <property type="entry name" value="HSP70"/>
    <property type="match status" value="1"/>
</dbReference>
<dbReference type="InterPro" id="IPR029047">
    <property type="entry name" value="HSP70_peptide-bd_sf"/>
</dbReference>
<dbReference type="CDD" id="cd24029">
    <property type="entry name" value="ASKHA_NBD_HSP70_DnaK_HscA_HscC"/>
    <property type="match status" value="1"/>
</dbReference>
<dbReference type="Gene3D" id="3.30.420.40">
    <property type="match status" value="2"/>
</dbReference>
<evidence type="ECO:0000313" key="4">
    <source>
        <dbReference type="EMBL" id="KWT95153.1"/>
    </source>
</evidence>
<evidence type="ECO:0000256" key="3">
    <source>
        <dbReference type="ARBA" id="ARBA00022840"/>
    </source>
</evidence>
<dbReference type="Proteomes" id="UP000060487">
    <property type="component" value="Unassembled WGS sequence"/>
</dbReference>
<reference evidence="4 5" key="1">
    <citation type="submission" date="2015-11" db="EMBL/GenBank/DDBJ databases">
        <authorList>
            <person name="Lin W."/>
        </authorList>
    </citation>
    <scope>NUCLEOTIDE SEQUENCE [LARGE SCALE GENOMIC DNA]</scope>
    <source>
        <strain evidence="4 5">HCH-1</strain>
    </source>
</reference>
<evidence type="ECO:0000256" key="1">
    <source>
        <dbReference type="ARBA" id="ARBA00007381"/>
    </source>
</evidence>
<dbReference type="PANTHER" id="PTHR19375">
    <property type="entry name" value="HEAT SHOCK PROTEIN 70KDA"/>
    <property type="match status" value="1"/>
</dbReference>
<dbReference type="InterPro" id="IPR018181">
    <property type="entry name" value="Heat_shock_70_CS"/>
</dbReference>
<dbReference type="InterPro" id="IPR013126">
    <property type="entry name" value="Hsp_70_fam"/>
</dbReference>
<dbReference type="SUPFAM" id="SSF53067">
    <property type="entry name" value="Actin-like ATPase domain"/>
    <property type="match status" value="2"/>
</dbReference>
<keyword evidence="4" id="KW-0346">Stress response</keyword>
<keyword evidence="3" id="KW-0067">ATP-binding</keyword>
<name>A0ABR5SK14_9BACT</name>
<comment type="caution">
    <text evidence="4">The sequence shown here is derived from an EMBL/GenBank/DDBJ whole genome shotgun (WGS) entry which is preliminary data.</text>
</comment>
<keyword evidence="5" id="KW-1185">Reference proteome</keyword>
<organism evidence="4 5">
    <name type="scientific">Candidatus Magnetominusculus xianensis</name>
    <dbReference type="NCBI Taxonomy" id="1748249"/>
    <lineage>
        <taxon>Bacteria</taxon>
        <taxon>Pseudomonadati</taxon>
        <taxon>Nitrospirota</taxon>
        <taxon>Nitrospiria</taxon>
        <taxon>Nitrospirales</taxon>
        <taxon>Nitrospiraceae</taxon>
        <taxon>Candidatus Magnetominusculus</taxon>
    </lineage>
</organism>
<sequence>MERATIDFGIDLGTTNSCIGVLKGTLVEMFRNNEGSDYTPSVIWIDKNNALTVGRMAKQQLENDKDNAACEFKLQMGKDTDYEFKRSGRKMKPEELSSEVLKSLKSDVKKRTDENVEAAVITVPAAFDARQCDATRKAAQLAGFTFSTFLQEPVAAALPYGFLSRSEKIRWLTYDMGGGTFDTAVIQVRDDVIQVVNHEGDNYLGGKLIDWDIVNHLLVPKLMKERKLRDFTLVNPKWTSAFAKLKMQAEESKIRLSNDKSTEISIEYLCKDDNGEPVEFEYNFKREDMERLLEPYVLRSINLCKKVLADKKLGVGNIEKILLVGGPTLTPYLRQRLADPNEGLGIALESDVDPLTVVARGAAIYAGTQRIERDVKRPEKAGQYNLKLEYKPIGADIEPLVGGTVLASSEEDLSGFSIEFVNIDAHPQWHSGKVLLGKNSTFMINLWAEKGRQNTFLIELYDSKGTKHKTDPDRITYTAAVDLEDPPLVQSIGIALANNEVAVFFKKGTSLPARKVSPHKIAYDVRCGQTDSVIKIPIIEGENRRADRNIRLGVLEIPASKIKHNILAGSDIEITIVIDKSRMICTKAFIPILDDEFETVHKFEKESADPQQLKENVETEAARLAKAKERAGTTTDLKAQQIIMKIEDEKMEQEINEFINSPSADKETADRCEKRLRDLTISIDELEDALQWPVLLAEAEEQVKSTRDIVTAYGSNSDKLKMETLENEINKAIGSRDADLLKSKIGELWRLGNVIMSQRPEHWTDLFHDLENERDKMTDQARADVLFTQGNRAIDSGNMAELEAAVRQLLRLLPTNKQEGLKALDPKKRVSWII</sequence>
<dbReference type="InterPro" id="IPR043129">
    <property type="entry name" value="ATPase_NBD"/>
</dbReference>
<protein>
    <submittedName>
        <fullName evidence="4">Heat shock protein 70</fullName>
    </submittedName>
</protein>
<dbReference type="SUPFAM" id="SSF100920">
    <property type="entry name" value="Heat shock protein 70kD (HSP70), peptide-binding domain"/>
    <property type="match status" value="1"/>
</dbReference>
<dbReference type="EMBL" id="LNQR01000001">
    <property type="protein sequence ID" value="KWT95153.1"/>
    <property type="molecule type" value="Genomic_DNA"/>
</dbReference>
<evidence type="ECO:0000256" key="2">
    <source>
        <dbReference type="ARBA" id="ARBA00022741"/>
    </source>
</evidence>
<comment type="similarity">
    <text evidence="1">Belongs to the heat shock protein 70 family.</text>
</comment>
<dbReference type="Gene3D" id="3.90.640.10">
    <property type="entry name" value="Actin, Chain A, domain 4"/>
    <property type="match status" value="1"/>
</dbReference>
<keyword evidence="2" id="KW-0547">Nucleotide-binding</keyword>
<dbReference type="PRINTS" id="PR00301">
    <property type="entry name" value="HEATSHOCK70"/>
</dbReference>
<dbReference type="RefSeq" id="WP_236861399.1">
    <property type="nucleotide sequence ID" value="NZ_LNQR01000001.1"/>
</dbReference>